<name>A0A3S5FFQ8_9PLAT</name>
<evidence type="ECO:0000313" key="2">
    <source>
        <dbReference type="Proteomes" id="UP000784294"/>
    </source>
</evidence>
<comment type="caution">
    <text evidence="1">The sequence shown here is derived from an EMBL/GenBank/DDBJ whole genome shotgun (WGS) entry which is preliminary data.</text>
</comment>
<dbReference type="EMBL" id="CAAALY010245569">
    <property type="protein sequence ID" value="VEL33317.1"/>
    <property type="molecule type" value="Genomic_DNA"/>
</dbReference>
<sequence length="79" mass="8899">MFRTLPQAFHSTYTPASLSKHSKYEFSDGMQNEHCRLPYVADNIYDQACLLSADYRWSPPHLLRFSIVGITSISSGSVG</sequence>
<dbReference type="AlphaFoldDB" id="A0A3S5FFQ8"/>
<proteinExistence type="predicted"/>
<organism evidence="1 2">
    <name type="scientific">Protopolystoma xenopodis</name>
    <dbReference type="NCBI Taxonomy" id="117903"/>
    <lineage>
        <taxon>Eukaryota</taxon>
        <taxon>Metazoa</taxon>
        <taxon>Spiralia</taxon>
        <taxon>Lophotrochozoa</taxon>
        <taxon>Platyhelminthes</taxon>
        <taxon>Monogenea</taxon>
        <taxon>Polyopisthocotylea</taxon>
        <taxon>Polystomatidea</taxon>
        <taxon>Polystomatidae</taxon>
        <taxon>Protopolystoma</taxon>
    </lineage>
</organism>
<reference evidence="1" key="1">
    <citation type="submission" date="2018-11" db="EMBL/GenBank/DDBJ databases">
        <authorList>
            <consortium name="Pathogen Informatics"/>
        </authorList>
    </citation>
    <scope>NUCLEOTIDE SEQUENCE</scope>
</reference>
<dbReference type="Proteomes" id="UP000784294">
    <property type="component" value="Unassembled WGS sequence"/>
</dbReference>
<protein>
    <submittedName>
        <fullName evidence="1">Uncharacterized protein</fullName>
    </submittedName>
</protein>
<accession>A0A3S5FFQ8</accession>
<evidence type="ECO:0000313" key="1">
    <source>
        <dbReference type="EMBL" id="VEL33317.1"/>
    </source>
</evidence>
<keyword evidence="2" id="KW-1185">Reference proteome</keyword>
<gene>
    <name evidence="1" type="ORF">PXEA_LOCUS26757</name>
</gene>